<keyword evidence="3 12" id="KW-1134">Transmembrane beta strand</keyword>
<name>A0A840CQK5_9BACT</name>
<dbReference type="EMBL" id="JACIEP010000028">
    <property type="protein sequence ID" value="MBB4038290.1"/>
    <property type="molecule type" value="Genomic_DNA"/>
</dbReference>
<sequence>MNSQNMRVTLNQQEVQLDKVLNEIEKQTDYLFVYDKKVDTERKVSVNVNKTPLNVVLTQLFNGTNIKFVTEGSYIILSADGKARLQDIVQQNRKITGTVKEQNGDPIVGASVAIKGTTIGVMTDIDGNFSLTVPSNAKVISISFMGMKAQEVTLSTQSTYDIVLEDAAIAMTEVVVTALGIKKEAKSLSYNVQQLSGDAVNKVADANFVNNLNGKVAGVTINSSSSGTGGSSRVVMRGTKSIYGNNNALYVVDGIPMLSLSTEQPEGVFGGRAQTGDGISNINPEDIESISVLSGPSAAALYGSAAANGVVLVTTKKGQEGKLSLTVSNSTMFSAPMVLPKFQNTYGQSEQGSYYSWGEKLSTPSSYDPADFFQTGVNVSNAISLTTGTDKNQTYLSLGTVNSEGIVSNNDYRRYNLSVRNTSKFLNDKMTLDLGFMTSSVKEQNMLSQGLYNNPLVAVYLFPPGDDFSKVKVYERYNATRNFKTQYWPYGDLGMSVQNPYWITDRNMFINHKDRYMTNMSLGYEFAKGINLTGRAKLDQSNEERQLKFYASTNTTMASENGRYELNNISTRQIYGEAILNIERYFADNTLGLTANIGANIEDVKYDQDMYGGNLHGIPNQFTYANVNKSTALASQTGYHTQKQAVFASAQLGYRSMAYLDVTARNDWSSTLAGSNYKSFFYPTIGLSGIVTDIFNIGSDIMPYMKMRVSYSEVGNDPDPFLTIPTYSISGGYPVMQTRMPNPDLKPERTKSWEAGLNFMFFNSKLKLDATAYKSSTYNQFFEPPLSSTSGYSSVIVNAGKVDNKGIEISARYSDTFGKVNWSTGLTYSLNRNIVKELLNEWTNPITGEVISQTEIDMGGLGSFYKMILKEGQPMGDIYVNTLVTDEHGAIYIHPSDQTVSADPNNFIYAGNASPKYNLGWSNEVSWNGVSLSFLINARVGGVVVSNTQALMDAFGVSENSALARDAGGALVNGKLIPAKEYYQVIGSAGGTTGIGSMYIYSATNVRLGELTLGYDIPVHKWTNAVKWLNVSFIGRNLFFFYRKAPYDPEVTANTGTYYQGIDHFMMPSLRNLGFSVKAKF</sequence>
<dbReference type="InterPro" id="IPR036942">
    <property type="entry name" value="Beta-barrel_TonB_sf"/>
</dbReference>
<dbReference type="InterPro" id="IPR012910">
    <property type="entry name" value="Plug_dom"/>
</dbReference>
<keyword evidence="7" id="KW-0408">Iron</keyword>
<dbReference type="InterPro" id="IPR000531">
    <property type="entry name" value="Beta-barrel_TonB"/>
</dbReference>
<protein>
    <submittedName>
        <fullName evidence="15">TonB-linked SusC/RagA family outer membrane protein</fullName>
    </submittedName>
</protein>
<evidence type="ECO:0000256" key="8">
    <source>
        <dbReference type="ARBA" id="ARBA00023077"/>
    </source>
</evidence>
<dbReference type="GO" id="GO:0009279">
    <property type="term" value="C:cell outer membrane"/>
    <property type="evidence" value="ECO:0007669"/>
    <property type="project" value="UniProtKB-SubCell"/>
</dbReference>
<dbReference type="Gene3D" id="2.170.130.10">
    <property type="entry name" value="TonB-dependent receptor, plug domain"/>
    <property type="match status" value="1"/>
</dbReference>
<keyword evidence="8 13" id="KW-0798">TonB box</keyword>
<dbReference type="NCBIfam" id="TIGR04057">
    <property type="entry name" value="SusC_RagA_signa"/>
    <property type="match status" value="1"/>
</dbReference>
<dbReference type="SMART" id="SM00965">
    <property type="entry name" value="STN"/>
    <property type="match status" value="1"/>
</dbReference>
<keyword evidence="6" id="KW-0732">Signal</keyword>
<dbReference type="Pfam" id="PF00593">
    <property type="entry name" value="TonB_dep_Rec_b-barrel"/>
    <property type="match status" value="1"/>
</dbReference>
<dbReference type="Gene3D" id="2.40.170.20">
    <property type="entry name" value="TonB-dependent receptor, beta-barrel domain"/>
    <property type="match status" value="1"/>
</dbReference>
<comment type="similarity">
    <text evidence="12 13">Belongs to the TonB-dependent receptor family.</text>
</comment>
<evidence type="ECO:0000256" key="9">
    <source>
        <dbReference type="ARBA" id="ARBA00023136"/>
    </source>
</evidence>
<keyword evidence="4" id="KW-0406">Ion transport</keyword>
<dbReference type="GO" id="GO:0044718">
    <property type="term" value="P:siderophore transmembrane transport"/>
    <property type="evidence" value="ECO:0007669"/>
    <property type="project" value="TreeGrafter"/>
</dbReference>
<dbReference type="InterPro" id="IPR023996">
    <property type="entry name" value="TonB-dep_OMP_SusC/RagA"/>
</dbReference>
<organism evidence="15 16">
    <name type="scientific">Dysgonomonas hofstadii</name>
    <dbReference type="NCBI Taxonomy" id="637886"/>
    <lineage>
        <taxon>Bacteria</taxon>
        <taxon>Pseudomonadati</taxon>
        <taxon>Bacteroidota</taxon>
        <taxon>Bacteroidia</taxon>
        <taxon>Bacteroidales</taxon>
        <taxon>Dysgonomonadaceae</taxon>
        <taxon>Dysgonomonas</taxon>
    </lineage>
</organism>
<evidence type="ECO:0000256" key="11">
    <source>
        <dbReference type="ARBA" id="ARBA00023237"/>
    </source>
</evidence>
<feature type="domain" description="Secretin/TonB short N-terminal" evidence="14">
    <location>
        <begin position="30"/>
        <end position="79"/>
    </location>
</feature>
<evidence type="ECO:0000256" key="5">
    <source>
        <dbReference type="ARBA" id="ARBA00022692"/>
    </source>
</evidence>
<keyword evidence="10" id="KW-0675">Receptor</keyword>
<dbReference type="SUPFAM" id="SSF56935">
    <property type="entry name" value="Porins"/>
    <property type="match status" value="1"/>
</dbReference>
<dbReference type="PANTHER" id="PTHR30069">
    <property type="entry name" value="TONB-DEPENDENT OUTER MEMBRANE RECEPTOR"/>
    <property type="match status" value="1"/>
</dbReference>
<dbReference type="SUPFAM" id="SSF49464">
    <property type="entry name" value="Carboxypeptidase regulatory domain-like"/>
    <property type="match status" value="1"/>
</dbReference>
<evidence type="ECO:0000256" key="13">
    <source>
        <dbReference type="RuleBase" id="RU003357"/>
    </source>
</evidence>
<dbReference type="AlphaFoldDB" id="A0A840CQK5"/>
<dbReference type="InterPro" id="IPR011662">
    <property type="entry name" value="Secretin/TonB_short_N"/>
</dbReference>
<dbReference type="InterPro" id="IPR037066">
    <property type="entry name" value="Plug_dom_sf"/>
</dbReference>
<evidence type="ECO:0000256" key="4">
    <source>
        <dbReference type="ARBA" id="ARBA00022496"/>
    </source>
</evidence>
<evidence type="ECO:0000256" key="1">
    <source>
        <dbReference type="ARBA" id="ARBA00004571"/>
    </source>
</evidence>
<dbReference type="Proteomes" id="UP000555103">
    <property type="component" value="Unassembled WGS sequence"/>
</dbReference>
<dbReference type="Pfam" id="PF07660">
    <property type="entry name" value="STN"/>
    <property type="match status" value="1"/>
</dbReference>
<evidence type="ECO:0000256" key="7">
    <source>
        <dbReference type="ARBA" id="ARBA00023004"/>
    </source>
</evidence>
<evidence type="ECO:0000256" key="6">
    <source>
        <dbReference type="ARBA" id="ARBA00022729"/>
    </source>
</evidence>
<keyword evidence="5 12" id="KW-0812">Transmembrane</keyword>
<evidence type="ECO:0000256" key="12">
    <source>
        <dbReference type="PROSITE-ProRule" id="PRU01360"/>
    </source>
</evidence>
<dbReference type="Gene3D" id="2.60.40.1120">
    <property type="entry name" value="Carboxypeptidase-like, regulatory domain"/>
    <property type="match status" value="1"/>
</dbReference>
<gene>
    <name evidence="15" type="ORF">GGR21_004222</name>
</gene>
<dbReference type="Pfam" id="PF13715">
    <property type="entry name" value="CarbopepD_reg_2"/>
    <property type="match status" value="1"/>
</dbReference>
<proteinExistence type="inferred from homology"/>
<dbReference type="InterPro" id="IPR039426">
    <property type="entry name" value="TonB-dep_rcpt-like"/>
</dbReference>
<dbReference type="InterPro" id="IPR023997">
    <property type="entry name" value="TonB-dep_OMP_SusC/RagA_CS"/>
</dbReference>
<evidence type="ECO:0000259" key="14">
    <source>
        <dbReference type="SMART" id="SM00965"/>
    </source>
</evidence>
<comment type="subcellular location">
    <subcellularLocation>
        <location evidence="1 12">Cell outer membrane</location>
        <topology evidence="1 12">Multi-pass membrane protein</topology>
    </subcellularLocation>
</comment>
<dbReference type="GO" id="GO:0015344">
    <property type="term" value="F:siderophore uptake transmembrane transporter activity"/>
    <property type="evidence" value="ECO:0007669"/>
    <property type="project" value="TreeGrafter"/>
</dbReference>
<keyword evidence="2 12" id="KW-0813">Transport</keyword>
<dbReference type="PANTHER" id="PTHR30069:SF29">
    <property type="entry name" value="HEMOGLOBIN AND HEMOGLOBIN-HAPTOGLOBIN-BINDING PROTEIN 1-RELATED"/>
    <property type="match status" value="1"/>
</dbReference>
<accession>A0A840CQK5</accession>
<dbReference type="PROSITE" id="PS52016">
    <property type="entry name" value="TONB_DEPENDENT_REC_3"/>
    <property type="match status" value="1"/>
</dbReference>
<evidence type="ECO:0000256" key="2">
    <source>
        <dbReference type="ARBA" id="ARBA00022448"/>
    </source>
</evidence>
<keyword evidence="9 12" id="KW-0472">Membrane</keyword>
<keyword evidence="16" id="KW-1185">Reference proteome</keyword>
<reference evidence="15 16" key="1">
    <citation type="submission" date="2020-08" db="EMBL/GenBank/DDBJ databases">
        <title>Genomic Encyclopedia of Type Strains, Phase IV (KMG-IV): sequencing the most valuable type-strain genomes for metagenomic binning, comparative biology and taxonomic classification.</title>
        <authorList>
            <person name="Goeker M."/>
        </authorList>
    </citation>
    <scope>NUCLEOTIDE SEQUENCE [LARGE SCALE GENOMIC DNA]</scope>
    <source>
        <strain evidence="15 16">DSM 104969</strain>
    </source>
</reference>
<keyword evidence="4" id="KW-0410">Iron transport</keyword>
<evidence type="ECO:0000313" key="16">
    <source>
        <dbReference type="Proteomes" id="UP000555103"/>
    </source>
</evidence>
<dbReference type="Pfam" id="PF07715">
    <property type="entry name" value="Plug"/>
    <property type="match status" value="1"/>
</dbReference>
<dbReference type="InterPro" id="IPR008969">
    <property type="entry name" value="CarboxyPept-like_regulatory"/>
</dbReference>
<dbReference type="NCBIfam" id="TIGR04056">
    <property type="entry name" value="OMP_RagA_SusC"/>
    <property type="match status" value="1"/>
</dbReference>
<evidence type="ECO:0000256" key="10">
    <source>
        <dbReference type="ARBA" id="ARBA00023170"/>
    </source>
</evidence>
<keyword evidence="11 12" id="KW-0998">Cell outer membrane</keyword>
<evidence type="ECO:0000256" key="3">
    <source>
        <dbReference type="ARBA" id="ARBA00022452"/>
    </source>
</evidence>
<evidence type="ECO:0000313" key="15">
    <source>
        <dbReference type="EMBL" id="MBB4038290.1"/>
    </source>
</evidence>
<comment type="caution">
    <text evidence="15">The sequence shown here is derived from an EMBL/GenBank/DDBJ whole genome shotgun (WGS) entry which is preliminary data.</text>
</comment>